<dbReference type="InterPro" id="IPR051266">
    <property type="entry name" value="CLCR"/>
</dbReference>
<dbReference type="Pfam" id="PF12450">
    <property type="entry name" value="vWF_A"/>
    <property type="match status" value="1"/>
</dbReference>
<dbReference type="InterPro" id="IPR022156">
    <property type="entry name" value="Uncharacterised_YfbK_N"/>
</dbReference>
<dbReference type="EMBL" id="CP041614">
    <property type="protein sequence ID" value="QDO83142.1"/>
    <property type="molecule type" value="Genomic_DNA"/>
</dbReference>
<sequence>MTHLKADSTSHSAVQQLTKMKRVKGFQLSLISVSLLLALTACGGQQSDAEKDSAAATEHQLQEEVKEQQLAVPKQEIAQADQNTPEGINPQSQPIRVQANDAMIGHRALAEQVSTDDDKSADMSISISSGIYGAGKQASERMIKMKSLSRNHIMGQMSAPGLPPFREASNRDNFSRHTANGIMVAGEIPVSTFSIDTDTGSYTTLRRWINQGRLPEKGTVRVEEMINYFNYQYSTPSTVEQPFSVNTELAPSPYNEHKMLLRIGLKGYEVDKSQLGASNLVFLLDVSGSMNSQDKLPLLKTSLKMLSQQLSEQDHVSIVVYAGASGVVLDGVKGNDTQAINQALNSLKAGGSTNGGAGIQQAYRLAQKHFIQGGVNRVILATDGDFNVGTTDHQALMELIAAKRDKGIALTTLGFGQGNYNDHLMEQLADKGNGHYAYIDTLNEARKVLVDELSSTLLTIAKDVKIQVEFNPAIVAEYRLIGYENRALNREDFNNDKVDAGEIGAGHRVTALYEISYVDSPNQANDKLRYGYDDATGTEKYSRDEIAFLKLRYKPIGEDSSRLISYAIRRDSGVKSLAQASDDYRFSAAVAGLGQLINQNLYTHDLSYSKVIDLANSAMGQDAFGYRHEFVQLAKTARLLAGQEAVVDGENMSSIIHPIKPMPKSKVEVQPKYIAPHIIPIPLSL</sequence>
<dbReference type="SMART" id="SM00327">
    <property type="entry name" value="VWA"/>
    <property type="match status" value="1"/>
</dbReference>
<reference evidence="2 3" key="1">
    <citation type="submission" date="2019-07" db="EMBL/GenBank/DDBJ databases">
        <title>Shewanella sp. YLB-06 whole genomic sequence.</title>
        <authorList>
            <person name="Yu L."/>
        </authorList>
    </citation>
    <scope>NUCLEOTIDE SEQUENCE [LARGE SCALE GENOMIC DNA]</scope>
    <source>
        <strain evidence="2 3">YLB-06</strain>
    </source>
</reference>
<dbReference type="PANTHER" id="PTHR10579">
    <property type="entry name" value="CALCIUM-ACTIVATED CHLORIDE CHANNEL REGULATOR"/>
    <property type="match status" value="1"/>
</dbReference>
<evidence type="ECO:0000313" key="2">
    <source>
        <dbReference type="EMBL" id="QDO83142.1"/>
    </source>
</evidence>
<dbReference type="Pfam" id="PF00092">
    <property type="entry name" value="VWA"/>
    <property type="match status" value="1"/>
</dbReference>
<dbReference type="InterPro" id="IPR002035">
    <property type="entry name" value="VWF_A"/>
</dbReference>
<feature type="domain" description="VWFA" evidence="1">
    <location>
        <begin position="279"/>
        <end position="453"/>
    </location>
</feature>
<dbReference type="PANTHER" id="PTHR10579:SF43">
    <property type="entry name" value="ZINC FINGER (C3HC4-TYPE RING FINGER) FAMILY PROTEIN"/>
    <property type="match status" value="1"/>
</dbReference>
<dbReference type="Gene3D" id="3.40.50.410">
    <property type="entry name" value="von Willebrand factor, type A domain"/>
    <property type="match status" value="1"/>
</dbReference>
<evidence type="ECO:0000313" key="3">
    <source>
        <dbReference type="Proteomes" id="UP000315947"/>
    </source>
</evidence>
<accession>A0ABX5WVM1</accession>
<organism evidence="2 3">
    <name type="scientific">Shewanella psychropiezotolerans</name>
    <dbReference type="NCBI Taxonomy" id="2593655"/>
    <lineage>
        <taxon>Bacteria</taxon>
        <taxon>Pseudomonadati</taxon>
        <taxon>Pseudomonadota</taxon>
        <taxon>Gammaproteobacteria</taxon>
        <taxon>Alteromonadales</taxon>
        <taxon>Shewanellaceae</taxon>
        <taxon>Shewanella</taxon>
    </lineage>
</organism>
<keyword evidence="3" id="KW-1185">Reference proteome</keyword>
<evidence type="ECO:0000259" key="1">
    <source>
        <dbReference type="PROSITE" id="PS50234"/>
    </source>
</evidence>
<dbReference type="RefSeq" id="WP_144045524.1">
    <property type="nucleotide sequence ID" value="NZ_CP041614.1"/>
</dbReference>
<dbReference type="InterPro" id="IPR036465">
    <property type="entry name" value="vWFA_dom_sf"/>
</dbReference>
<dbReference type="Proteomes" id="UP000315947">
    <property type="component" value="Chromosome"/>
</dbReference>
<proteinExistence type="predicted"/>
<dbReference type="CDD" id="cd01465">
    <property type="entry name" value="vWA_subgroup"/>
    <property type="match status" value="1"/>
</dbReference>
<dbReference type="SUPFAM" id="SSF53300">
    <property type="entry name" value="vWA-like"/>
    <property type="match status" value="1"/>
</dbReference>
<gene>
    <name evidence="2" type="ORF">FM037_07775</name>
</gene>
<protein>
    <submittedName>
        <fullName evidence="2">VWA domain-containing protein</fullName>
    </submittedName>
</protein>
<name>A0ABX5WVM1_9GAMM</name>
<dbReference type="Pfam" id="PF12034">
    <property type="entry name" value="YfbK_C"/>
    <property type="match status" value="1"/>
</dbReference>
<dbReference type="InterPro" id="IPR021908">
    <property type="entry name" value="YfbK_C"/>
</dbReference>
<dbReference type="PROSITE" id="PS50234">
    <property type="entry name" value="VWFA"/>
    <property type="match status" value="1"/>
</dbReference>